<dbReference type="AlphaFoldDB" id="A0A428NMK1"/>
<dbReference type="EMBL" id="NKCL01001202">
    <property type="protein sequence ID" value="RSL42021.1"/>
    <property type="molecule type" value="Genomic_DNA"/>
</dbReference>
<evidence type="ECO:0000313" key="3">
    <source>
        <dbReference type="Proteomes" id="UP000287972"/>
    </source>
</evidence>
<feature type="region of interest" description="Disordered" evidence="1">
    <location>
        <begin position="164"/>
        <end position="244"/>
    </location>
</feature>
<feature type="compositionally biased region" description="Polar residues" evidence="1">
    <location>
        <begin position="189"/>
        <end position="198"/>
    </location>
</feature>
<organism evidence="2 3">
    <name type="scientific">Fusarium floridanum</name>
    <dbReference type="NCBI Taxonomy" id="1325733"/>
    <lineage>
        <taxon>Eukaryota</taxon>
        <taxon>Fungi</taxon>
        <taxon>Dikarya</taxon>
        <taxon>Ascomycota</taxon>
        <taxon>Pezizomycotina</taxon>
        <taxon>Sordariomycetes</taxon>
        <taxon>Hypocreomycetidae</taxon>
        <taxon>Hypocreales</taxon>
        <taxon>Nectriaceae</taxon>
        <taxon>Fusarium</taxon>
        <taxon>Fusarium solani species complex</taxon>
    </lineage>
</organism>
<proteinExistence type="predicted"/>
<name>A0A428NMK1_9HYPO</name>
<accession>A0A428NMK1</accession>
<evidence type="ECO:0000313" key="2">
    <source>
        <dbReference type="EMBL" id="RSL42021.1"/>
    </source>
</evidence>
<sequence>MSTSSSLILQSALKNLKELEVSRCKAQLSSIHHAIKLRFVTGELQTLRLDIFIVLVFALKPAAWKIAQSKPHFAKQVLDFDFDNCSAKTLTEDTDILAIRLIDQVKLCCKYCVHMLQAEYGLYCMRTHPTQVDKISAAAELLVDVRCLHRPGLELIELKKTKTKTEPKAKTELRPTAAPSMADDRQWETTDAMSSKTANIEPAIDQEMDEFSPIAAVTSDSPGHMTGLQPHPSDTPLQLKPFQL</sequence>
<gene>
    <name evidence="2" type="ORF">CEP51_016524</name>
</gene>
<comment type="caution">
    <text evidence="2">The sequence shown here is derived from an EMBL/GenBank/DDBJ whole genome shotgun (WGS) entry which is preliminary data.</text>
</comment>
<feature type="compositionally biased region" description="Basic and acidic residues" evidence="1">
    <location>
        <begin position="164"/>
        <end position="173"/>
    </location>
</feature>
<keyword evidence="3" id="KW-1185">Reference proteome</keyword>
<dbReference type="Proteomes" id="UP000287972">
    <property type="component" value="Unassembled WGS sequence"/>
</dbReference>
<protein>
    <submittedName>
        <fullName evidence="2">Uncharacterized protein</fullName>
    </submittedName>
</protein>
<evidence type="ECO:0000256" key="1">
    <source>
        <dbReference type="SAM" id="MobiDB-lite"/>
    </source>
</evidence>
<reference evidence="2 3" key="1">
    <citation type="submission" date="2017-06" db="EMBL/GenBank/DDBJ databases">
        <title>Comparative genomic analysis of Ambrosia Fusariam Clade fungi.</title>
        <authorList>
            <person name="Stajich J.E."/>
            <person name="Carrillo J."/>
            <person name="Kijimoto T."/>
            <person name="Eskalen A."/>
            <person name="O'Donnell K."/>
            <person name="Kasson M."/>
        </authorList>
    </citation>
    <scope>NUCLEOTIDE SEQUENCE [LARGE SCALE GENOMIC DNA]</scope>
    <source>
        <strain evidence="2 3">NRRL62606</strain>
    </source>
</reference>